<protein>
    <recommendedName>
        <fullName evidence="3">Lipoprotein</fullName>
    </recommendedName>
</protein>
<dbReference type="PROSITE" id="PS51257">
    <property type="entry name" value="PROKAR_LIPOPROTEIN"/>
    <property type="match status" value="1"/>
</dbReference>
<evidence type="ECO:0000313" key="2">
    <source>
        <dbReference type="Proteomes" id="UP001499988"/>
    </source>
</evidence>
<keyword evidence="2" id="KW-1185">Reference proteome</keyword>
<organism evidence="1 2">
    <name type="scientific">Ferrimonas pelagia</name>
    <dbReference type="NCBI Taxonomy" id="1177826"/>
    <lineage>
        <taxon>Bacteria</taxon>
        <taxon>Pseudomonadati</taxon>
        <taxon>Pseudomonadota</taxon>
        <taxon>Gammaproteobacteria</taxon>
        <taxon>Alteromonadales</taxon>
        <taxon>Ferrimonadaceae</taxon>
        <taxon>Ferrimonas</taxon>
    </lineage>
</organism>
<dbReference type="Proteomes" id="UP001499988">
    <property type="component" value="Unassembled WGS sequence"/>
</dbReference>
<dbReference type="EMBL" id="BAABJZ010000012">
    <property type="protein sequence ID" value="GAA4877924.1"/>
    <property type="molecule type" value="Genomic_DNA"/>
</dbReference>
<dbReference type="RefSeq" id="WP_345333849.1">
    <property type="nucleotide sequence ID" value="NZ_BAABJZ010000012.1"/>
</dbReference>
<dbReference type="InterPro" id="IPR005619">
    <property type="entry name" value="Uncharacterised_YajG"/>
</dbReference>
<dbReference type="Pfam" id="PF03923">
    <property type="entry name" value="Lipoprotein_16"/>
    <property type="match status" value="1"/>
</dbReference>
<evidence type="ECO:0008006" key="3">
    <source>
        <dbReference type="Google" id="ProtNLM"/>
    </source>
</evidence>
<proteinExistence type="predicted"/>
<reference evidence="2" key="1">
    <citation type="journal article" date="2019" name="Int. J. Syst. Evol. Microbiol.">
        <title>The Global Catalogue of Microorganisms (GCM) 10K type strain sequencing project: providing services to taxonomists for standard genome sequencing and annotation.</title>
        <authorList>
            <consortium name="The Broad Institute Genomics Platform"/>
            <consortium name="The Broad Institute Genome Sequencing Center for Infectious Disease"/>
            <person name="Wu L."/>
            <person name="Ma J."/>
        </authorList>
    </citation>
    <scope>NUCLEOTIDE SEQUENCE [LARGE SCALE GENOMIC DNA]</scope>
    <source>
        <strain evidence="2">JCM 18401</strain>
    </source>
</reference>
<sequence length="184" mass="20333">MKKITLAALALLAGCANQPQSLILAPLEPHSAASAAQPRSIALSSLDLRSETYLARIERDGEAATLLSASTNPRQLFEQGLADGLTQMGYRIGSDGEIRMELNLETLRMDVQQDLFAHNANSTLVARLNITQGQRELVKRYQARGEFSGLLQADAARLEREINDRLQQLLNAILDDPELHRFIQ</sequence>
<gene>
    <name evidence="1" type="ORF">GCM10023333_09060</name>
</gene>
<evidence type="ECO:0000313" key="1">
    <source>
        <dbReference type="EMBL" id="GAA4877924.1"/>
    </source>
</evidence>
<comment type="caution">
    <text evidence="1">The sequence shown here is derived from an EMBL/GenBank/DDBJ whole genome shotgun (WGS) entry which is preliminary data.</text>
</comment>
<accession>A0ABP9EIZ7</accession>
<name>A0ABP9EIZ7_9GAMM</name>